<gene>
    <name evidence="1" type="ORF">COK86_30500</name>
</gene>
<feature type="non-terminal residue" evidence="1">
    <location>
        <position position="1"/>
    </location>
</feature>
<name>A0A2B3TMI0_BACCE</name>
<comment type="caution">
    <text evidence="1">The sequence shown here is derived from an EMBL/GenBank/DDBJ whole genome shotgun (WGS) entry which is preliminary data.</text>
</comment>
<sequence>FSPVWESMPPQKLVGLILENELTNVKLNLQLHKIIWHPDQRGV</sequence>
<dbReference type="AlphaFoldDB" id="A0A2B3TMI0"/>
<dbReference type="Proteomes" id="UP000224076">
    <property type="component" value="Unassembled WGS sequence"/>
</dbReference>
<protein>
    <submittedName>
        <fullName evidence="1">Radical SAM protein</fullName>
    </submittedName>
</protein>
<evidence type="ECO:0000313" key="1">
    <source>
        <dbReference type="EMBL" id="PFU35765.1"/>
    </source>
</evidence>
<accession>A0A2B3TMI0</accession>
<reference evidence="1 2" key="1">
    <citation type="submission" date="2017-09" db="EMBL/GenBank/DDBJ databases">
        <title>Large-scale bioinformatics analysis of Bacillus genomes uncovers conserved roles of natural products in bacterial physiology.</title>
        <authorList>
            <consortium name="Agbiome Team Llc"/>
            <person name="Bleich R.M."/>
            <person name="Grubbs K.J."/>
            <person name="Santa Maria K.C."/>
            <person name="Allen S.E."/>
            <person name="Farag S."/>
            <person name="Shank E.A."/>
            <person name="Bowers A."/>
        </authorList>
    </citation>
    <scope>NUCLEOTIDE SEQUENCE [LARGE SCALE GENOMIC DNA]</scope>
    <source>
        <strain evidence="1 2">AFS061806</strain>
    </source>
</reference>
<evidence type="ECO:0000313" key="2">
    <source>
        <dbReference type="Proteomes" id="UP000224076"/>
    </source>
</evidence>
<dbReference type="EMBL" id="NVDG01000173">
    <property type="protein sequence ID" value="PFU35765.1"/>
    <property type="molecule type" value="Genomic_DNA"/>
</dbReference>
<proteinExistence type="predicted"/>
<organism evidence="1 2">
    <name type="scientific">Bacillus cereus</name>
    <dbReference type="NCBI Taxonomy" id="1396"/>
    <lineage>
        <taxon>Bacteria</taxon>
        <taxon>Bacillati</taxon>
        <taxon>Bacillota</taxon>
        <taxon>Bacilli</taxon>
        <taxon>Bacillales</taxon>
        <taxon>Bacillaceae</taxon>
        <taxon>Bacillus</taxon>
        <taxon>Bacillus cereus group</taxon>
    </lineage>
</organism>